<gene>
    <name evidence="4" type="ORF">CMV_026223</name>
</gene>
<evidence type="ECO:0000313" key="4">
    <source>
        <dbReference type="EMBL" id="KAF3947672.1"/>
    </source>
</evidence>
<accession>A0A8J4QDE7</accession>
<dbReference type="AlphaFoldDB" id="A0A8J4QDE7"/>
<dbReference type="PANTHER" id="PTHR33355">
    <property type="entry name" value="WALL-ASSOCIATED RECEPTOR KINASE CARBOXY-TERMINAL PROTEIN-RELATED"/>
    <property type="match status" value="1"/>
</dbReference>
<evidence type="ECO:0000256" key="2">
    <source>
        <dbReference type="ARBA" id="ARBA00022729"/>
    </source>
</evidence>
<dbReference type="OrthoDB" id="1918322at2759"/>
<dbReference type="Proteomes" id="UP000737018">
    <property type="component" value="Unassembled WGS sequence"/>
</dbReference>
<comment type="caution">
    <text evidence="4">The sequence shown here is derived from an EMBL/GenBank/DDBJ whole genome shotgun (WGS) entry which is preliminary data.</text>
</comment>
<reference evidence="4" key="1">
    <citation type="submission" date="2020-03" db="EMBL/GenBank/DDBJ databases">
        <title>Castanea mollissima Vanexum genome sequencing.</title>
        <authorList>
            <person name="Staton M."/>
        </authorList>
    </citation>
    <scope>NUCLEOTIDE SEQUENCE</scope>
    <source>
        <tissue evidence="4">Leaf</tissue>
    </source>
</reference>
<proteinExistence type="predicted"/>
<protein>
    <recommendedName>
        <fullName evidence="3">Wall-associated receptor kinase galacturonan-binding domain-containing protein</fullName>
    </recommendedName>
</protein>
<evidence type="ECO:0000256" key="1">
    <source>
        <dbReference type="ARBA" id="ARBA00004167"/>
    </source>
</evidence>
<evidence type="ECO:0000313" key="5">
    <source>
        <dbReference type="Proteomes" id="UP000737018"/>
    </source>
</evidence>
<organism evidence="4 5">
    <name type="scientific">Castanea mollissima</name>
    <name type="common">Chinese chestnut</name>
    <dbReference type="NCBI Taxonomy" id="60419"/>
    <lineage>
        <taxon>Eukaryota</taxon>
        <taxon>Viridiplantae</taxon>
        <taxon>Streptophyta</taxon>
        <taxon>Embryophyta</taxon>
        <taxon>Tracheophyta</taxon>
        <taxon>Spermatophyta</taxon>
        <taxon>Magnoliopsida</taxon>
        <taxon>eudicotyledons</taxon>
        <taxon>Gunneridae</taxon>
        <taxon>Pentapetalae</taxon>
        <taxon>rosids</taxon>
        <taxon>fabids</taxon>
        <taxon>Fagales</taxon>
        <taxon>Fagaceae</taxon>
        <taxon>Castanea</taxon>
    </lineage>
</organism>
<dbReference type="PANTHER" id="PTHR33355:SF15">
    <property type="entry name" value="WALL-ASSOCIATED RECEPTOR KINASE GALACTURONAN-BINDING DOMAIN-CONTAINING PROTEIN"/>
    <property type="match status" value="1"/>
</dbReference>
<keyword evidence="2" id="KW-0732">Signal</keyword>
<sequence>MENRAAMLEEVSVSIKETKSPKLLKTLERGKLKWSSWFDVADRGGAMLVVTKPSWVSWVGGAHGLICSKPFIFTFAALLLILTSSAQQQQQCSNCGNTLVPYPLSTAPTCGDQAYKICCDVGRLLFDTVNNTYPITSVNPTNQRLVIKSVTLLSNNMCVTSDIVHEGIQLNSSLPFNITNMRGVDEFNKVRIFMDAGLCCTFRTGGSSTEHRIRIREAGCSAYTSFVNLDPNLPVDRWPEPGLEIQRAFSG</sequence>
<feature type="domain" description="Wall-associated receptor kinase galacturonan-binding" evidence="3">
    <location>
        <begin position="92"/>
        <end position="147"/>
    </location>
</feature>
<keyword evidence="5" id="KW-1185">Reference proteome</keyword>
<dbReference type="Pfam" id="PF13947">
    <property type="entry name" value="GUB_WAK_bind"/>
    <property type="match status" value="1"/>
</dbReference>
<evidence type="ECO:0000259" key="3">
    <source>
        <dbReference type="Pfam" id="PF13947"/>
    </source>
</evidence>
<comment type="subcellular location">
    <subcellularLocation>
        <location evidence="1">Membrane</location>
        <topology evidence="1">Single-pass membrane protein</topology>
    </subcellularLocation>
</comment>
<name>A0A8J4QDE7_9ROSI</name>
<dbReference type="InterPro" id="IPR025287">
    <property type="entry name" value="WAK_GUB"/>
</dbReference>
<dbReference type="EMBL" id="JRKL02007514">
    <property type="protein sequence ID" value="KAF3947672.1"/>
    <property type="molecule type" value="Genomic_DNA"/>
</dbReference>